<keyword evidence="3" id="KW-1185">Reference proteome</keyword>
<dbReference type="Proteomes" id="UP000800040">
    <property type="component" value="Unassembled WGS sequence"/>
</dbReference>
<feature type="compositionally biased region" description="Basic and acidic residues" evidence="1">
    <location>
        <begin position="62"/>
        <end position="74"/>
    </location>
</feature>
<feature type="compositionally biased region" description="Basic and acidic residues" evidence="1">
    <location>
        <begin position="182"/>
        <end position="191"/>
    </location>
</feature>
<dbReference type="EMBL" id="ML975299">
    <property type="protein sequence ID" value="KAF1834593.1"/>
    <property type="molecule type" value="Genomic_DNA"/>
</dbReference>
<reference evidence="2" key="1">
    <citation type="submission" date="2020-01" db="EMBL/GenBank/DDBJ databases">
        <authorList>
            <consortium name="DOE Joint Genome Institute"/>
            <person name="Haridas S."/>
            <person name="Albert R."/>
            <person name="Binder M."/>
            <person name="Bloem J."/>
            <person name="Labutti K."/>
            <person name="Salamov A."/>
            <person name="Andreopoulos B."/>
            <person name="Baker S.E."/>
            <person name="Barry K."/>
            <person name="Bills G."/>
            <person name="Bluhm B.H."/>
            <person name="Cannon C."/>
            <person name="Castanera R."/>
            <person name="Culley D.E."/>
            <person name="Daum C."/>
            <person name="Ezra D."/>
            <person name="Gonzalez J.B."/>
            <person name="Henrissat B."/>
            <person name="Kuo A."/>
            <person name="Liang C."/>
            <person name="Lipzen A."/>
            <person name="Lutzoni F."/>
            <person name="Magnuson J."/>
            <person name="Mondo S."/>
            <person name="Nolan M."/>
            <person name="Ohm R."/>
            <person name="Pangilinan J."/>
            <person name="Park H.-J."/>
            <person name="Ramirez L."/>
            <person name="Alfaro M."/>
            <person name="Sun H."/>
            <person name="Tritt A."/>
            <person name="Yoshinaga Y."/>
            <person name="Zwiers L.-H."/>
            <person name="Turgeon B.G."/>
            <person name="Goodwin S.B."/>
            <person name="Spatafora J.W."/>
            <person name="Crous P.W."/>
            <person name="Grigoriev I.V."/>
        </authorList>
    </citation>
    <scope>NUCLEOTIDE SEQUENCE</scope>
    <source>
        <strain evidence="2">P77</strain>
    </source>
</reference>
<evidence type="ECO:0000256" key="1">
    <source>
        <dbReference type="SAM" id="MobiDB-lite"/>
    </source>
</evidence>
<dbReference type="OrthoDB" id="10623773at2759"/>
<dbReference type="AlphaFoldDB" id="A0A6A5KM74"/>
<feature type="compositionally biased region" description="Polar residues" evidence="1">
    <location>
        <begin position="1"/>
        <end position="15"/>
    </location>
</feature>
<accession>A0A6A5KM74</accession>
<feature type="compositionally biased region" description="Polar residues" evidence="1">
    <location>
        <begin position="197"/>
        <end position="215"/>
    </location>
</feature>
<protein>
    <submittedName>
        <fullName evidence="2">Uncharacterized protein</fullName>
    </submittedName>
</protein>
<name>A0A6A5KM74_9PLEO</name>
<feature type="region of interest" description="Disordered" evidence="1">
    <location>
        <begin position="174"/>
        <end position="221"/>
    </location>
</feature>
<feature type="region of interest" description="Disordered" evidence="1">
    <location>
        <begin position="1"/>
        <end position="45"/>
    </location>
</feature>
<feature type="region of interest" description="Disordered" evidence="1">
    <location>
        <begin position="58"/>
        <end position="81"/>
    </location>
</feature>
<sequence>MTGSQLHHWSHSQPSVEKFQERPTILSQRGVNTPDLDEDRDSTQAASGIQKAMYRFETSAEAGDRRRSAAEAHDASQNITLDEPMTYMQRVLVEHGASNATLGFGLHQVNCEDHPTDRETGAPVRGHLRTTSTGSVPARNARRTILSTGSLASTDAGELALEYIRETASLRNTLRESMQSESIRESVEPSRRRTGPISASQEPFSFQLDQSSSPAPNREDHQNAALRALDGAPRGDAIQACGSGQWLGGARHSSHGTRRQGKVDWKTCGLFSSTGRQYGLGNQAIGYANGQYVTVLQRETVPEKKKSKRDTLRGVLCFAGQRITESRGTMRKMWIVY</sequence>
<feature type="region of interest" description="Disordered" evidence="1">
    <location>
        <begin position="115"/>
        <end position="135"/>
    </location>
</feature>
<evidence type="ECO:0000313" key="3">
    <source>
        <dbReference type="Proteomes" id="UP000800040"/>
    </source>
</evidence>
<proteinExistence type="predicted"/>
<organism evidence="2 3">
    <name type="scientific">Decorospora gaudefroyi</name>
    <dbReference type="NCBI Taxonomy" id="184978"/>
    <lineage>
        <taxon>Eukaryota</taxon>
        <taxon>Fungi</taxon>
        <taxon>Dikarya</taxon>
        <taxon>Ascomycota</taxon>
        <taxon>Pezizomycotina</taxon>
        <taxon>Dothideomycetes</taxon>
        <taxon>Pleosporomycetidae</taxon>
        <taxon>Pleosporales</taxon>
        <taxon>Pleosporineae</taxon>
        <taxon>Pleosporaceae</taxon>
        <taxon>Decorospora</taxon>
    </lineage>
</organism>
<gene>
    <name evidence="2" type="ORF">BDW02DRAFT_597994</name>
</gene>
<evidence type="ECO:0000313" key="2">
    <source>
        <dbReference type="EMBL" id="KAF1834593.1"/>
    </source>
</evidence>